<proteinExistence type="predicted"/>
<dbReference type="RefSeq" id="WP_270055609.1">
    <property type="nucleotide sequence ID" value="NZ_CP115149.1"/>
</dbReference>
<organism evidence="2 3">
    <name type="scientific">Tepidiforma flava</name>
    <dbReference type="NCBI Taxonomy" id="3004094"/>
    <lineage>
        <taxon>Bacteria</taxon>
        <taxon>Bacillati</taxon>
        <taxon>Chloroflexota</taxon>
        <taxon>Tepidiformia</taxon>
        <taxon>Tepidiformales</taxon>
        <taxon>Tepidiformaceae</taxon>
        <taxon>Tepidiforma</taxon>
    </lineage>
</organism>
<dbReference type="Gene3D" id="3.30.70.270">
    <property type="match status" value="1"/>
</dbReference>
<dbReference type="EMBL" id="CP115149">
    <property type="protein sequence ID" value="WBL35081.1"/>
    <property type="molecule type" value="Genomic_DNA"/>
</dbReference>
<keyword evidence="3" id="KW-1185">Reference proteome</keyword>
<gene>
    <name evidence="2" type="ORF">O0235_09810</name>
</gene>
<evidence type="ECO:0000313" key="3">
    <source>
        <dbReference type="Proteomes" id="UP001212803"/>
    </source>
</evidence>
<accession>A0ABY7M5M3</accession>
<dbReference type="SUPFAM" id="SSF55073">
    <property type="entry name" value="Nucleotide cyclase"/>
    <property type="match status" value="1"/>
</dbReference>
<reference evidence="2 3" key="1">
    <citation type="journal article" date="2023" name="ISME J.">
        <title>Thermophilic Dehalococcoidia with unusual traits shed light on an unexpected past.</title>
        <authorList>
            <person name="Palmer M."/>
            <person name="Covington J.K."/>
            <person name="Zhou E.M."/>
            <person name="Thomas S.C."/>
            <person name="Habib N."/>
            <person name="Seymour C.O."/>
            <person name="Lai D."/>
            <person name="Johnston J."/>
            <person name="Hashimi A."/>
            <person name="Jiao J.Y."/>
            <person name="Muok A.R."/>
            <person name="Liu L."/>
            <person name="Xian W.D."/>
            <person name="Zhi X.Y."/>
            <person name="Li M.M."/>
            <person name="Silva L.P."/>
            <person name="Bowen B.P."/>
            <person name="Louie K."/>
            <person name="Briegel A."/>
            <person name="Pett-Ridge J."/>
            <person name="Weber P.K."/>
            <person name="Tocheva E.I."/>
            <person name="Woyke T."/>
            <person name="Northen T.R."/>
            <person name="Mayali X."/>
            <person name="Li W.J."/>
            <person name="Hedlund B.P."/>
        </authorList>
    </citation>
    <scope>NUCLEOTIDE SEQUENCE [LARGE SCALE GENOMIC DNA]</scope>
    <source>
        <strain evidence="2 3">YIM 72310</strain>
    </source>
</reference>
<dbReference type="NCBIfam" id="TIGR00254">
    <property type="entry name" value="GGDEF"/>
    <property type="match status" value="1"/>
</dbReference>
<dbReference type="InterPro" id="IPR029787">
    <property type="entry name" value="Nucleotide_cyclase"/>
</dbReference>
<evidence type="ECO:0000313" key="2">
    <source>
        <dbReference type="EMBL" id="WBL35081.1"/>
    </source>
</evidence>
<dbReference type="PROSITE" id="PS50887">
    <property type="entry name" value="GGDEF"/>
    <property type="match status" value="1"/>
</dbReference>
<dbReference type="SMART" id="SM00267">
    <property type="entry name" value="GGDEF"/>
    <property type="match status" value="1"/>
</dbReference>
<feature type="domain" description="GGDEF" evidence="1">
    <location>
        <begin position="216"/>
        <end position="340"/>
    </location>
</feature>
<dbReference type="PANTHER" id="PTHR45138">
    <property type="entry name" value="REGULATORY COMPONENTS OF SENSORY TRANSDUCTION SYSTEM"/>
    <property type="match status" value="1"/>
</dbReference>
<sequence length="344" mass="37992">MGSTDPALPQVPAEERARQDMHVMALQGVIAGFFVAGELLGWFGDDSAASRAAVAWIAAYHILRVAYVVRRRATHRPIAAVEALIPLLDVSCVSSAWVILNDPGSPFWAVYLYALVGYARRMHGWEYARTAAFILANMGAAQGIVSWRHGEGFFTVDQATMLLIAATMASLAHKVGAGWREAERQARVQAETDPLTGLPNRRHFLAQLEQRAAGDFRYALLMMDIDDFKRLNDEHGHLHGDAVLERVARVLRANIREGDLLARYGGEEFVVAMPGADLEQALQVAERLRRAVERDTPSSVSIGCAVREPGESLDDVLRRADDLLLFAKRTGKNVVRWDGLRRSA</sequence>
<dbReference type="InterPro" id="IPR050469">
    <property type="entry name" value="Diguanylate_Cyclase"/>
</dbReference>
<dbReference type="InterPro" id="IPR043128">
    <property type="entry name" value="Rev_trsase/Diguanyl_cyclase"/>
</dbReference>
<name>A0ABY7M5M3_9CHLR</name>
<dbReference type="Pfam" id="PF00990">
    <property type="entry name" value="GGDEF"/>
    <property type="match status" value="1"/>
</dbReference>
<dbReference type="PANTHER" id="PTHR45138:SF9">
    <property type="entry name" value="DIGUANYLATE CYCLASE DGCM-RELATED"/>
    <property type="match status" value="1"/>
</dbReference>
<protein>
    <submittedName>
        <fullName evidence="2">GGDEF domain-containing protein</fullName>
    </submittedName>
</protein>
<dbReference type="InterPro" id="IPR000160">
    <property type="entry name" value="GGDEF_dom"/>
</dbReference>
<dbReference type="CDD" id="cd01949">
    <property type="entry name" value="GGDEF"/>
    <property type="match status" value="1"/>
</dbReference>
<evidence type="ECO:0000259" key="1">
    <source>
        <dbReference type="PROSITE" id="PS50887"/>
    </source>
</evidence>
<dbReference type="Proteomes" id="UP001212803">
    <property type="component" value="Chromosome"/>
</dbReference>